<comment type="caution">
    <text evidence="5">The sequence shown here is derived from an EMBL/GenBank/DDBJ whole genome shotgun (WGS) entry which is preliminary data.</text>
</comment>
<dbReference type="Gene3D" id="3.40.50.880">
    <property type="match status" value="1"/>
</dbReference>
<keyword evidence="6" id="KW-1185">Reference proteome</keyword>
<sequence length="235" mass="24292">MTTHVLALGGGGFSMSDGYAATALDRYALGLAGVDRPTVCFAPTASGDATLYIERFEAAYAPLNCETRVLRLVADGAQSVARTLDGVDVLMVGGGSTVNLVALWDIHGVTRELRRLAAGRDLVLAGLSAGANCWFEGCTTDSFGPEVVPWRGGTGFVAGSFCPHADGEDRVDDYAAAVASGVLPAGWAADDGAAVHVVDGVVRAHLAERPRARTYRVEADGMGGASVVAQDMTLF</sequence>
<dbReference type="PANTHER" id="PTHR20842:SF0">
    <property type="entry name" value="ALPHA-ASPARTYL DIPEPTIDASE"/>
    <property type="match status" value="1"/>
</dbReference>
<name>A0ABR9DQC2_9MICO</name>
<dbReference type="SUPFAM" id="SSF52317">
    <property type="entry name" value="Class I glutamine amidotransferase-like"/>
    <property type="match status" value="1"/>
</dbReference>
<dbReference type="Pfam" id="PF03575">
    <property type="entry name" value="Peptidase_S51"/>
    <property type="match status" value="1"/>
</dbReference>
<dbReference type="EMBL" id="JACZDF010000003">
    <property type="protein sequence ID" value="MBD9699321.1"/>
    <property type="molecule type" value="Genomic_DNA"/>
</dbReference>
<organism evidence="5 6">
    <name type="scientific">Flavimobilis rhizosphaerae</name>
    <dbReference type="NCBI Taxonomy" id="2775421"/>
    <lineage>
        <taxon>Bacteria</taxon>
        <taxon>Bacillati</taxon>
        <taxon>Actinomycetota</taxon>
        <taxon>Actinomycetes</taxon>
        <taxon>Micrococcales</taxon>
        <taxon>Jonesiaceae</taxon>
        <taxon>Flavimobilis</taxon>
    </lineage>
</organism>
<dbReference type="PANTHER" id="PTHR20842">
    <property type="entry name" value="PROTEASE S51 ALPHA-ASPARTYL DIPEPTIDASE"/>
    <property type="match status" value="1"/>
</dbReference>
<dbReference type="InterPro" id="IPR005320">
    <property type="entry name" value="Peptidase_S51"/>
</dbReference>
<evidence type="ECO:0000313" key="6">
    <source>
        <dbReference type="Proteomes" id="UP000642107"/>
    </source>
</evidence>
<gene>
    <name evidence="5" type="ORF">IGS67_07425</name>
</gene>
<proteinExistence type="inferred from homology"/>
<dbReference type="Proteomes" id="UP000642107">
    <property type="component" value="Unassembled WGS sequence"/>
</dbReference>
<keyword evidence="4" id="KW-0720">Serine protease</keyword>
<comment type="similarity">
    <text evidence="1">Belongs to the peptidase S51 family.</text>
</comment>
<reference evidence="5 6" key="1">
    <citation type="submission" date="2020-09" db="EMBL/GenBank/DDBJ databases">
        <title>Flavimobilis rhizosphaerae sp. nov., isolated from rhizosphere soil of Spartina alterniflora.</title>
        <authorList>
            <person name="Hanqin C."/>
        </authorList>
    </citation>
    <scope>NUCLEOTIDE SEQUENCE [LARGE SCALE GENOMIC DNA]</scope>
    <source>
        <strain evidence="5 6">GY 10621</strain>
    </source>
</reference>
<evidence type="ECO:0000256" key="1">
    <source>
        <dbReference type="ARBA" id="ARBA00006534"/>
    </source>
</evidence>
<evidence type="ECO:0000256" key="4">
    <source>
        <dbReference type="ARBA" id="ARBA00022825"/>
    </source>
</evidence>
<evidence type="ECO:0000313" key="5">
    <source>
        <dbReference type="EMBL" id="MBD9699321.1"/>
    </source>
</evidence>
<keyword evidence="2" id="KW-0645">Protease</keyword>
<dbReference type="InterPro" id="IPR029062">
    <property type="entry name" value="Class_I_gatase-like"/>
</dbReference>
<protein>
    <submittedName>
        <fullName evidence="5">Type 1 glutamine amidotransferase-like domain-containing protein</fullName>
    </submittedName>
</protein>
<keyword evidence="3" id="KW-0378">Hydrolase</keyword>
<evidence type="ECO:0000256" key="3">
    <source>
        <dbReference type="ARBA" id="ARBA00022801"/>
    </source>
</evidence>
<accession>A0ABR9DQC2</accession>
<dbReference type="RefSeq" id="WP_192279276.1">
    <property type="nucleotide sequence ID" value="NZ_JACZDF010000003.1"/>
</dbReference>
<evidence type="ECO:0000256" key="2">
    <source>
        <dbReference type="ARBA" id="ARBA00022670"/>
    </source>
</evidence>